<feature type="region of interest" description="Disordered" evidence="1">
    <location>
        <begin position="1"/>
        <end position="29"/>
    </location>
</feature>
<dbReference type="Proteomes" id="UP000523007">
    <property type="component" value="Unassembled WGS sequence"/>
</dbReference>
<evidence type="ECO:0000313" key="2">
    <source>
        <dbReference type="EMBL" id="MBB4934051.1"/>
    </source>
</evidence>
<proteinExistence type="predicted"/>
<comment type="caution">
    <text evidence="2">The sequence shown here is derived from an EMBL/GenBank/DDBJ whole genome shotgun (WGS) entry which is preliminary data.</text>
</comment>
<dbReference type="EMBL" id="JACHJT010000001">
    <property type="protein sequence ID" value="MBB4934051.1"/>
    <property type="molecule type" value="Genomic_DNA"/>
</dbReference>
<dbReference type="AlphaFoldDB" id="A0A7W7W4Q7"/>
<organism evidence="2 3">
    <name type="scientific">Lipingzhangella halophila</name>
    <dbReference type="NCBI Taxonomy" id="1783352"/>
    <lineage>
        <taxon>Bacteria</taxon>
        <taxon>Bacillati</taxon>
        <taxon>Actinomycetota</taxon>
        <taxon>Actinomycetes</taxon>
        <taxon>Streptosporangiales</taxon>
        <taxon>Nocardiopsidaceae</taxon>
        <taxon>Lipingzhangella</taxon>
    </lineage>
</organism>
<protein>
    <submittedName>
        <fullName evidence="2">Uncharacterized protein</fullName>
    </submittedName>
</protein>
<name>A0A7W7W4Q7_9ACTN</name>
<evidence type="ECO:0000256" key="1">
    <source>
        <dbReference type="SAM" id="MobiDB-lite"/>
    </source>
</evidence>
<reference evidence="2 3" key="1">
    <citation type="submission" date="2020-08" db="EMBL/GenBank/DDBJ databases">
        <title>Sequencing the genomes of 1000 actinobacteria strains.</title>
        <authorList>
            <person name="Klenk H.-P."/>
        </authorList>
    </citation>
    <scope>NUCLEOTIDE SEQUENCE [LARGE SCALE GENOMIC DNA]</scope>
    <source>
        <strain evidence="2 3">DSM 102030</strain>
    </source>
</reference>
<gene>
    <name evidence="2" type="ORF">F4561_004871</name>
</gene>
<accession>A0A7W7W4Q7</accession>
<sequence length="74" mass="7874">MTTGALGTSSGPADRTRAAATRHSSERSEGCQLAAEQTCTTRTAASWLARYTRFALLPQPREARAPLMVGSTPH</sequence>
<evidence type="ECO:0000313" key="3">
    <source>
        <dbReference type="Proteomes" id="UP000523007"/>
    </source>
</evidence>
<feature type="compositionally biased region" description="Polar residues" evidence="1">
    <location>
        <begin position="1"/>
        <end position="11"/>
    </location>
</feature>
<keyword evidence="3" id="KW-1185">Reference proteome</keyword>